<evidence type="ECO:0000313" key="2">
    <source>
        <dbReference type="EMBL" id="CEF01474.1"/>
    </source>
</evidence>
<comment type="caution">
    <text evidence="2">The sequence shown here is derived from an EMBL/GenBank/DDBJ whole genome shotgun (WGS) entry which is preliminary data.</text>
</comment>
<dbReference type="Proteomes" id="UP000043107">
    <property type="component" value="Unassembled WGS sequence"/>
</dbReference>
<organism evidence="2 3">
    <name type="scientific">Bifidobacterium longum subsp. infantis</name>
    <dbReference type="NCBI Taxonomy" id="1682"/>
    <lineage>
        <taxon>Bacteria</taxon>
        <taxon>Bacillati</taxon>
        <taxon>Actinomycetota</taxon>
        <taxon>Actinomycetes</taxon>
        <taxon>Bifidobacteriales</taxon>
        <taxon>Bifidobacteriaceae</taxon>
        <taxon>Bifidobacterium</taxon>
    </lineage>
</organism>
<accession>A0ABP1X5V7</accession>
<name>A0ABP1X5V7_BIFLI</name>
<protein>
    <submittedName>
        <fullName evidence="2">Uncharacterized protein</fullName>
    </submittedName>
</protein>
<feature type="region of interest" description="Disordered" evidence="1">
    <location>
        <begin position="1"/>
        <end position="25"/>
    </location>
</feature>
<reference evidence="2 3" key="1">
    <citation type="submission" date="2014-09" db="EMBL/GenBank/DDBJ databases">
        <authorList>
            <person name="Bertelli C."/>
        </authorList>
    </citation>
    <scope>NUCLEOTIDE SEQUENCE [LARGE SCALE GENOMIC DNA]</scope>
    <source>
        <strain evidence="2 3">BIC1401111250</strain>
    </source>
</reference>
<evidence type="ECO:0000313" key="3">
    <source>
        <dbReference type="Proteomes" id="UP000043107"/>
    </source>
</evidence>
<gene>
    <name evidence="2" type="ORF">BLIC_c01298</name>
</gene>
<evidence type="ECO:0000256" key="1">
    <source>
        <dbReference type="SAM" id="MobiDB-lite"/>
    </source>
</evidence>
<keyword evidence="3" id="KW-1185">Reference proteome</keyword>
<sequence>MSFPSGSTPVKAASQEDASGPPAFRLTTPAAEPARGFFSIAPTNLKPARSLNEPSASTLHTFHSMTHRSSIWVVESAGSFSVYWARRSFAVLIMVGQNAIAFCWVAFTPPMPAVVMSLIACASAPARYSRIRQNTLLAFSPVP</sequence>
<dbReference type="EMBL" id="CCWP01000025">
    <property type="protein sequence ID" value="CEF01474.1"/>
    <property type="molecule type" value="Genomic_DNA"/>
</dbReference>
<proteinExistence type="predicted"/>